<accession>A0A8S3W8H1</accession>
<keyword evidence="1" id="KW-0175">Coiled coil</keyword>
<name>A0A8S3W8H1_PARAO</name>
<reference evidence="2" key="1">
    <citation type="submission" date="2021-04" db="EMBL/GenBank/DDBJ databases">
        <authorList>
            <person name="Tunstrom K."/>
        </authorList>
    </citation>
    <scope>NUCLEOTIDE SEQUENCE</scope>
</reference>
<protein>
    <submittedName>
        <fullName evidence="2">(apollo) hypothetical protein</fullName>
    </submittedName>
</protein>
<evidence type="ECO:0000313" key="2">
    <source>
        <dbReference type="EMBL" id="CAG4946597.1"/>
    </source>
</evidence>
<comment type="caution">
    <text evidence="2">The sequence shown here is derived from an EMBL/GenBank/DDBJ whole genome shotgun (WGS) entry which is preliminary data.</text>
</comment>
<evidence type="ECO:0000256" key="1">
    <source>
        <dbReference type="SAM" id="Coils"/>
    </source>
</evidence>
<proteinExistence type="predicted"/>
<gene>
    <name evidence="2" type="ORF">PAPOLLO_LOCUS3378</name>
</gene>
<feature type="coiled-coil region" evidence="1">
    <location>
        <begin position="5"/>
        <end position="165"/>
    </location>
</feature>
<organism evidence="2 3">
    <name type="scientific">Parnassius apollo</name>
    <name type="common">Apollo butterfly</name>
    <name type="synonym">Papilio apollo</name>
    <dbReference type="NCBI Taxonomy" id="110799"/>
    <lineage>
        <taxon>Eukaryota</taxon>
        <taxon>Metazoa</taxon>
        <taxon>Ecdysozoa</taxon>
        <taxon>Arthropoda</taxon>
        <taxon>Hexapoda</taxon>
        <taxon>Insecta</taxon>
        <taxon>Pterygota</taxon>
        <taxon>Neoptera</taxon>
        <taxon>Endopterygota</taxon>
        <taxon>Lepidoptera</taxon>
        <taxon>Glossata</taxon>
        <taxon>Ditrysia</taxon>
        <taxon>Papilionoidea</taxon>
        <taxon>Papilionidae</taxon>
        <taxon>Parnassiinae</taxon>
        <taxon>Parnassini</taxon>
        <taxon>Parnassius</taxon>
        <taxon>Parnassius</taxon>
    </lineage>
</organism>
<dbReference type="EMBL" id="CAJQZP010000212">
    <property type="protein sequence ID" value="CAG4946597.1"/>
    <property type="molecule type" value="Genomic_DNA"/>
</dbReference>
<evidence type="ECO:0000313" key="3">
    <source>
        <dbReference type="Proteomes" id="UP000691718"/>
    </source>
</evidence>
<keyword evidence="3" id="KW-1185">Reference proteome</keyword>
<sequence length="249" mass="29190">MIGNLQETISQLVYLTRDVKKLKEEIITKDTTIVAMEKDKEAVEKKQNEILSELRNFYEQQIEEIKAENERKLQQVQLDTDTQIAQFTCEVEELTSKLNEVEAQHKDKMNMVELEYEEKLQRSAAQVAQLQDQLARQSMSTDATIDAYRQRLEELEEKLKQSQFKGYLAQNRDLYNNTRSVDLNPVLESPNQLPKCMINQNKMPRETNSLQVIYSDSKTPCTMSSNEKKGQFNIKKKRKLYTDKGYQDF</sequence>
<dbReference type="AlphaFoldDB" id="A0A8S3W8H1"/>
<dbReference type="OrthoDB" id="8192030at2759"/>
<dbReference type="Proteomes" id="UP000691718">
    <property type="component" value="Unassembled WGS sequence"/>
</dbReference>